<gene>
    <name evidence="2" type="ORF">DPMN_159889</name>
</gene>
<evidence type="ECO:0000256" key="1">
    <source>
        <dbReference type="SAM" id="SignalP"/>
    </source>
</evidence>
<evidence type="ECO:0000313" key="2">
    <source>
        <dbReference type="EMBL" id="KAH3781978.1"/>
    </source>
</evidence>
<accession>A0A9D4EMG5</accession>
<name>A0A9D4EMG5_DREPO</name>
<dbReference type="PANTHER" id="PTHR24035:SF109">
    <property type="entry name" value="PROTEIN DRAPER"/>
    <property type="match status" value="1"/>
</dbReference>
<protein>
    <submittedName>
        <fullName evidence="2">Uncharacterized protein</fullName>
    </submittedName>
</protein>
<reference evidence="2" key="1">
    <citation type="journal article" date="2019" name="bioRxiv">
        <title>The Genome of the Zebra Mussel, Dreissena polymorpha: A Resource for Invasive Species Research.</title>
        <authorList>
            <person name="McCartney M.A."/>
            <person name="Auch B."/>
            <person name="Kono T."/>
            <person name="Mallez S."/>
            <person name="Zhang Y."/>
            <person name="Obille A."/>
            <person name="Becker A."/>
            <person name="Abrahante J.E."/>
            <person name="Garbe J."/>
            <person name="Badalamenti J.P."/>
            <person name="Herman A."/>
            <person name="Mangelson H."/>
            <person name="Liachko I."/>
            <person name="Sullivan S."/>
            <person name="Sone E.D."/>
            <person name="Koren S."/>
            <person name="Silverstein K.A.T."/>
            <person name="Beckman K.B."/>
            <person name="Gohl D.M."/>
        </authorList>
    </citation>
    <scope>NUCLEOTIDE SEQUENCE</scope>
    <source>
        <strain evidence="2">Duluth1</strain>
        <tissue evidence="2">Whole animal</tissue>
    </source>
</reference>
<feature type="signal peptide" evidence="1">
    <location>
        <begin position="1"/>
        <end position="21"/>
    </location>
</feature>
<dbReference type="SUPFAM" id="SSF49785">
    <property type="entry name" value="Galactose-binding domain-like"/>
    <property type="match status" value="1"/>
</dbReference>
<feature type="chain" id="PRO_5038932994" evidence="1">
    <location>
        <begin position="22"/>
        <end position="390"/>
    </location>
</feature>
<evidence type="ECO:0000313" key="3">
    <source>
        <dbReference type="Proteomes" id="UP000828390"/>
    </source>
</evidence>
<sequence>MSTKEWLVLIILGFLVEVSTTADPIQILNSSIAVASEGDPWQDMTSDNVNDGIVDYRRTVEKCGCCAALRRPSWVQLTLDKTYLVEKIQIFGRKYDTSFQQFHDIKLSLGRQDQTLKNEAFTTKNQSFAMTILTPPREVDTVRVSDVTQQFDYMTICEIMIYRQADCTPGKYSANCSKECHCLSGPCESVTGNCVTATCKDGWRGLACNETCNPGTFGSNCTNICNCVSNLTCNHYDGGCPNNKCAAGWTHANCSVACNPSTFGSNCSNICICHNNATCYHVDGSCTNNQCAAGWTHDNCSVACKAGFYGQGCSMDCHCDTCHHVNGSCFGSIQCHDGFRMENGFCTNMLEELVLTENRLLTRTTTWPESQRILITMTAFKCQTRRTTLL</sequence>
<keyword evidence="3" id="KW-1185">Reference proteome</keyword>
<keyword evidence="1" id="KW-0732">Signal</keyword>
<dbReference type="EMBL" id="JAIWYP010000008">
    <property type="protein sequence ID" value="KAH3781978.1"/>
    <property type="molecule type" value="Genomic_DNA"/>
</dbReference>
<dbReference type="Proteomes" id="UP000828390">
    <property type="component" value="Unassembled WGS sequence"/>
</dbReference>
<dbReference type="InterPro" id="IPR052108">
    <property type="entry name" value="MEGF/SIB"/>
</dbReference>
<proteinExistence type="predicted"/>
<reference evidence="2" key="2">
    <citation type="submission" date="2020-11" db="EMBL/GenBank/DDBJ databases">
        <authorList>
            <person name="McCartney M.A."/>
            <person name="Auch B."/>
            <person name="Kono T."/>
            <person name="Mallez S."/>
            <person name="Becker A."/>
            <person name="Gohl D.M."/>
            <person name="Silverstein K.A.T."/>
            <person name="Koren S."/>
            <person name="Bechman K.B."/>
            <person name="Herman A."/>
            <person name="Abrahante J.E."/>
            <person name="Garbe J."/>
        </authorList>
    </citation>
    <scope>NUCLEOTIDE SEQUENCE</scope>
    <source>
        <strain evidence="2">Duluth1</strain>
        <tissue evidence="2">Whole animal</tissue>
    </source>
</reference>
<dbReference type="Gene3D" id="2.170.300.10">
    <property type="entry name" value="Tie2 ligand-binding domain superfamily"/>
    <property type="match status" value="2"/>
</dbReference>
<comment type="caution">
    <text evidence="2">The sequence shown here is derived from an EMBL/GenBank/DDBJ whole genome shotgun (WGS) entry which is preliminary data.</text>
</comment>
<dbReference type="Gene3D" id="2.60.120.260">
    <property type="entry name" value="Galactose-binding domain-like"/>
    <property type="match status" value="1"/>
</dbReference>
<dbReference type="AlphaFoldDB" id="A0A9D4EMG5"/>
<dbReference type="PANTHER" id="PTHR24035">
    <property type="entry name" value="MULTIPLE EPIDERMAL GROWTH FACTOR-LIKE DOMAINS PROTEIN"/>
    <property type="match status" value="1"/>
</dbReference>
<dbReference type="InterPro" id="IPR008979">
    <property type="entry name" value="Galactose-bd-like_sf"/>
</dbReference>
<organism evidence="2 3">
    <name type="scientific">Dreissena polymorpha</name>
    <name type="common">Zebra mussel</name>
    <name type="synonym">Mytilus polymorpha</name>
    <dbReference type="NCBI Taxonomy" id="45954"/>
    <lineage>
        <taxon>Eukaryota</taxon>
        <taxon>Metazoa</taxon>
        <taxon>Spiralia</taxon>
        <taxon>Lophotrochozoa</taxon>
        <taxon>Mollusca</taxon>
        <taxon>Bivalvia</taxon>
        <taxon>Autobranchia</taxon>
        <taxon>Heteroconchia</taxon>
        <taxon>Euheterodonta</taxon>
        <taxon>Imparidentia</taxon>
        <taxon>Neoheterodontei</taxon>
        <taxon>Myida</taxon>
        <taxon>Dreissenoidea</taxon>
        <taxon>Dreissenidae</taxon>
        <taxon>Dreissena</taxon>
    </lineage>
</organism>